<keyword evidence="2" id="KW-1185">Reference proteome</keyword>
<reference evidence="1 2" key="1">
    <citation type="submission" date="2017-07" db="EMBL/GenBank/DDBJ databases">
        <title>The Complete Genome of Streptomyces asterosporus-ZSY.</title>
        <authorList>
            <person name="Zhang S."/>
        </authorList>
    </citation>
    <scope>NUCLEOTIDE SEQUENCE [LARGE SCALE GENOMIC DNA]</scope>
    <source>
        <strain evidence="1 2">DSM 41452</strain>
    </source>
</reference>
<dbReference type="Proteomes" id="UP000316215">
    <property type="component" value="Chromosome"/>
</dbReference>
<protein>
    <submittedName>
        <fullName evidence="1">Uncharacterized protein</fullName>
    </submittedName>
</protein>
<dbReference type="AlphaFoldDB" id="A0A514JXX9"/>
<evidence type="ECO:0000313" key="2">
    <source>
        <dbReference type="Proteomes" id="UP000316215"/>
    </source>
</evidence>
<dbReference type="EMBL" id="CP022310">
    <property type="protein sequence ID" value="QDI71418.1"/>
    <property type="molecule type" value="Genomic_DNA"/>
</dbReference>
<organism evidence="1 2">
    <name type="scientific">Streptomyces calvus</name>
    <dbReference type="NCBI Taxonomy" id="67282"/>
    <lineage>
        <taxon>Bacteria</taxon>
        <taxon>Bacillati</taxon>
        <taxon>Actinomycetota</taxon>
        <taxon>Actinomycetes</taxon>
        <taxon>Kitasatosporales</taxon>
        <taxon>Streptomycetaceae</taxon>
        <taxon>Streptomyces</taxon>
    </lineage>
</organism>
<gene>
    <name evidence="1" type="ORF">CD934_24105</name>
</gene>
<dbReference type="KEGG" id="sast:CD934_24105"/>
<evidence type="ECO:0000313" key="1">
    <source>
        <dbReference type="EMBL" id="QDI71418.1"/>
    </source>
</evidence>
<proteinExistence type="predicted"/>
<accession>A0A514JXX9</accession>
<dbReference type="RefSeq" id="WP_142233132.1">
    <property type="nucleotide sequence ID" value="NZ_CP022310.1"/>
</dbReference>
<sequence length="105" mass="11043">MAGVGVRRRIVVAWAGLCLGGLVATWALTVEPSEPPRTPAGEPAPDGGHAADCREIAASLARDRAEAERRRQEALDPSEGDPYVVQSLVDVAVPVECADEIEALD</sequence>
<name>A0A514JXX9_9ACTN</name>